<feature type="transmembrane region" description="Helical" evidence="1">
    <location>
        <begin position="7"/>
        <end position="28"/>
    </location>
</feature>
<accession>A0A081K7T5</accession>
<feature type="transmembrane region" description="Helical" evidence="1">
    <location>
        <begin position="40"/>
        <end position="59"/>
    </location>
</feature>
<proteinExistence type="predicted"/>
<keyword evidence="1" id="KW-0472">Membrane</keyword>
<dbReference type="RefSeq" id="WP_020584004.1">
    <property type="nucleotide sequence ID" value="NZ_JOJP01000001.1"/>
</dbReference>
<name>A0A081K7T5_9GAMM</name>
<keyword evidence="3" id="KW-1185">Reference proteome</keyword>
<organism evidence="2 3">
    <name type="scientific">Endozoicomonas elysicola</name>
    <dbReference type="NCBI Taxonomy" id="305900"/>
    <lineage>
        <taxon>Bacteria</taxon>
        <taxon>Pseudomonadati</taxon>
        <taxon>Pseudomonadota</taxon>
        <taxon>Gammaproteobacteria</taxon>
        <taxon>Oceanospirillales</taxon>
        <taxon>Endozoicomonadaceae</taxon>
        <taxon>Endozoicomonas</taxon>
    </lineage>
</organism>
<comment type="caution">
    <text evidence="2">The sequence shown here is derived from an EMBL/GenBank/DDBJ whole genome shotgun (WGS) entry which is preliminary data.</text>
</comment>
<reference evidence="2 3" key="1">
    <citation type="submission" date="2014-06" db="EMBL/GenBank/DDBJ databases">
        <title>Whole Genome Sequences of Three Symbiotic Endozoicomonas Bacteria.</title>
        <authorList>
            <person name="Neave M.J."/>
            <person name="Apprill A."/>
            <person name="Voolstra C.R."/>
        </authorList>
    </citation>
    <scope>NUCLEOTIDE SEQUENCE [LARGE SCALE GENOMIC DNA]</scope>
    <source>
        <strain evidence="2 3">DSM 22380</strain>
    </source>
</reference>
<feature type="transmembrane region" description="Helical" evidence="1">
    <location>
        <begin position="93"/>
        <end position="114"/>
    </location>
</feature>
<dbReference type="EMBL" id="JOJP01000001">
    <property type="protein sequence ID" value="KEI70211.1"/>
    <property type="molecule type" value="Genomic_DNA"/>
</dbReference>
<keyword evidence="1" id="KW-0812">Transmembrane</keyword>
<keyword evidence="1" id="KW-1133">Transmembrane helix</keyword>
<sequence length="130" mass="14296">MTSLKSILIFILLLAFWPFTYIVSSYLALGEVGHLTVHELYNFIPLGLISGLAVIIPLCSKRYTRCLFWGLAGFMVAAPIAYFASLYGGLVLAPWLSATLLGSLPVLIFTFIGYKVGEKVQSYKNGYSFG</sequence>
<evidence type="ECO:0000256" key="1">
    <source>
        <dbReference type="SAM" id="Phobius"/>
    </source>
</evidence>
<feature type="transmembrane region" description="Helical" evidence="1">
    <location>
        <begin position="66"/>
        <end position="87"/>
    </location>
</feature>
<dbReference type="Proteomes" id="UP000027997">
    <property type="component" value="Unassembled WGS sequence"/>
</dbReference>
<evidence type="ECO:0000313" key="2">
    <source>
        <dbReference type="EMBL" id="KEI70211.1"/>
    </source>
</evidence>
<evidence type="ECO:0000313" key="3">
    <source>
        <dbReference type="Proteomes" id="UP000027997"/>
    </source>
</evidence>
<gene>
    <name evidence="2" type="ORF">GV64_05145</name>
</gene>
<dbReference type="AlphaFoldDB" id="A0A081K7T5"/>
<protein>
    <submittedName>
        <fullName evidence="2">Uncharacterized protein</fullName>
    </submittedName>
</protein>